<accession>A0A6C0D9P5</accession>
<protein>
    <submittedName>
        <fullName evidence="3">Uncharacterized protein</fullName>
    </submittedName>
</protein>
<feature type="coiled-coil region" evidence="1">
    <location>
        <begin position="88"/>
        <end position="115"/>
    </location>
</feature>
<sequence>MDKCIAKRVQLNAAQHAVERATADFTAARQANLACLGPEAQGNAAVEDAAGSIQKAKAEKEQLQYIHEFIVKHAERVGGSQESQQGLTKIVNEEADRLQNEIDELKGKIRKSRRIFLDSGPQISPAVGGLYFTQVPDNQVLIAFLSCFGAFLLFAGLIFGLNLPPVQGLYLNLTQSERWRLVGGGWLGILVVTYVALWLLT</sequence>
<evidence type="ECO:0000256" key="1">
    <source>
        <dbReference type="SAM" id="Coils"/>
    </source>
</evidence>
<name>A0A6C0D9P5_9ZZZZ</name>
<feature type="transmembrane region" description="Helical" evidence="2">
    <location>
        <begin position="140"/>
        <end position="161"/>
    </location>
</feature>
<organism evidence="3">
    <name type="scientific">viral metagenome</name>
    <dbReference type="NCBI Taxonomy" id="1070528"/>
    <lineage>
        <taxon>unclassified sequences</taxon>
        <taxon>metagenomes</taxon>
        <taxon>organismal metagenomes</taxon>
    </lineage>
</organism>
<dbReference type="EMBL" id="MN739576">
    <property type="protein sequence ID" value="QHT13746.1"/>
    <property type="molecule type" value="Genomic_DNA"/>
</dbReference>
<keyword evidence="1" id="KW-0175">Coiled coil</keyword>
<keyword evidence="2" id="KW-1133">Transmembrane helix</keyword>
<proteinExistence type="predicted"/>
<evidence type="ECO:0000256" key="2">
    <source>
        <dbReference type="SAM" id="Phobius"/>
    </source>
</evidence>
<keyword evidence="2" id="KW-0812">Transmembrane</keyword>
<reference evidence="3" key="1">
    <citation type="journal article" date="2020" name="Nature">
        <title>Giant virus diversity and host interactions through global metagenomics.</title>
        <authorList>
            <person name="Schulz F."/>
            <person name="Roux S."/>
            <person name="Paez-Espino D."/>
            <person name="Jungbluth S."/>
            <person name="Walsh D.A."/>
            <person name="Denef V.J."/>
            <person name="McMahon K.D."/>
            <person name="Konstantinidis K.T."/>
            <person name="Eloe-Fadrosh E.A."/>
            <person name="Kyrpides N.C."/>
            <person name="Woyke T."/>
        </authorList>
    </citation>
    <scope>NUCLEOTIDE SEQUENCE</scope>
    <source>
        <strain evidence="3">GVMAG-M-3300023174-132</strain>
    </source>
</reference>
<feature type="transmembrane region" description="Helical" evidence="2">
    <location>
        <begin position="181"/>
        <end position="200"/>
    </location>
</feature>
<keyword evidence="2" id="KW-0472">Membrane</keyword>
<evidence type="ECO:0000313" key="3">
    <source>
        <dbReference type="EMBL" id="QHT13746.1"/>
    </source>
</evidence>
<dbReference type="AlphaFoldDB" id="A0A6C0D9P5"/>